<feature type="region of interest" description="Disordered" evidence="9">
    <location>
        <begin position="626"/>
        <end position="662"/>
    </location>
</feature>
<feature type="domain" description="Fork-head" evidence="11">
    <location>
        <begin position="338"/>
        <end position="436"/>
    </location>
</feature>
<feature type="compositionally biased region" description="Pro residues" evidence="9">
    <location>
        <begin position="501"/>
        <end position="520"/>
    </location>
</feature>
<evidence type="ECO:0000313" key="13">
    <source>
        <dbReference type="Proteomes" id="UP000501346"/>
    </source>
</evidence>
<dbReference type="Pfam" id="PF00250">
    <property type="entry name" value="Forkhead"/>
    <property type="match status" value="1"/>
</dbReference>
<feature type="domain" description="FHA" evidence="10">
    <location>
        <begin position="83"/>
        <end position="152"/>
    </location>
</feature>
<dbReference type="OrthoDB" id="5954824at2759"/>
<dbReference type="SUPFAM" id="SSF46785">
    <property type="entry name" value="Winged helix' DNA-binding domain"/>
    <property type="match status" value="1"/>
</dbReference>
<evidence type="ECO:0000256" key="9">
    <source>
        <dbReference type="SAM" id="MobiDB-lite"/>
    </source>
</evidence>
<dbReference type="GO" id="GO:0005829">
    <property type="term" value="C:cytosol"/>
    <property type="evidence" value="ECO:0007669"/>
    <property type="project" value="UniProtKB-SubCell"/>
</dbReference>
<dbReference type="CDD" id="cd00059">
    <property type="entry name" value="FH_FOX"/>
    <property type="match status" value="1"/>
</dbReference>
<dbReference type="PROSITE" id="PS50039">
    <property type="entry name" value="FORK_HEAD_3"/>
    <property type="match status" value="1"/>
</dbReference>
<evidence type="ECO:0000259" key="10">
    <source>
        <dbReference type="PROSITE" id="PS50006"/>
    </source>
</evidence>
<dbReference type="Gene3D" id="1.10.10.10">
    <property type="entry name" value="Winged helix-like DNA-binding domain superfamily/Winged helix DNA-binding domain"/>
    <property type="match status" value="1"/>
</dbReference>
<feature type="region of interest" description="Disordered" evidence="9">
    <location>
        <begin position="481"/>
        <end position="524"/>
    </location>
</feature>
<keyword evidence="6" id="KW-0804">Transcription</keyword>
<name>A0A6C1EF49_SACPS</name>
<evidence type="ECO:0000256" key="4">
    <source>
        <dbReference type="ARBA" id="ARBA00023015"/>
    </source>
</evidence>
<evidence type="ECO:0000256" key="2">
    <source>
        <dbReference type="ARBA" id="ARBA00004514"/>
    </source>
</evidence>
<dbReference type="FunFam" id="2.60.200.20:FF:000045">
    <property type="entry name" value="Forkhead protein"/>
    <property type="match status" value="1"/>
</dbReference>
<evidence type="ECO:0000256" key="3">
    <source>
        <dbReference type="ARBA" id="ARBA00022490"/>
    </source>
</evidence>
<dbReference type="Pfam" id="PF00498">
    <property type="entry name" value="FHA"/>
    <property type="match status" value="1"/>
</dbReference>
<dbReference type="GO" id="GO:0045944">
    <property type="term" value="P:positive regulation of transcription by RNA polymerase II"/>
    <property type="evidence" value="ECO:0007669"/>
    <property type="project" value="UniProtKB-ARBA"/>
</dbReference>
<dbReference type="SMART" id="SM00339">
    <property type="entry name" value="FH"/>
    <property type="match status" value="1"/>
</dbReference>
<dbReference type="InterPro" id="IPR030456">
    <property type="entry name" value="TF_fork_head_CS_2"/>
</dbReference>
<dbReference type="GO" id="GO:0005634">
    <property type="term" value="C:nucleus"/>
    <property type="evidence" value="ECO:0007669"/>
    <property type="project" value="UniProtKB-SubCell"/>
</dbReference>
<feature type="compositionally biased region" description="Polar residues" evidence="9">
    <location>
        <begin position="753"/>
        <end position="783"/>
    </location>
</feature>
<dbReference type="CDD" id="cd22701">
    <property type="entry name" value="FHA_FKH1-like"/>
    <property type="match status" value="1"/>
</dbReference>
<feature type="region of interest" description="Disordered" evidence="9">
    <location>
        <begin position="538"/>
        <end position="560"/>
    </location>
</feature>
<feature type="compositionally biased region" description="Low complexity" evidence="9">
    <location>
        <begin position="704"/>
        <end position="740"/>
    </location>
</feature>
<dbReference type="GO" id="GO:0000122">
    <property type="term" value="P:negative regulation of transcription by RNA polymerase II"/>
    <property type="evidence" value="ECO:0007669"/>
    <property type="project" value="UniProtKB-ARBA"/>
</dbReference>
<dbReference type="SUPFAM" id="SSF49879">
    <property type="entry name" value="SMAD/FHA domain"/>
    <property type="match status" value="1"/>
</dbReference>
<organism evidence="12 13">
    <name type="scientific">Saccharomyces pastorianus</name>
    <name type="common">Lager yeast</name>
    <name type="synonym">Saccharomyces cerevisiae x Saccharomyces eubayanus</name>
    <dbReference type="NCBI Taxonomy" id="27292"/>
    <lineage>
        <taxon>Eukaryota</taxon>
        <taxon>Fungi</taxon>
        <taxon>Dikarya</taxon>
        <taxon>Ascomycota</taxon>
        <taxon>Saccharomycotina</taxon>
        <taxon>Saccharomycetes</taxon>
        <taxon>Saccharomycetales</taxon>
        <taxon>Saccharomycetaceae</taxon>
        <taxon>Saccharomyces</taxon>
    </lineage>
</organism>
<feature type="region of interest" description="Disordered" evidence="9">
    <location>
        <begin position="798"/>
        <end position="855"/>
    </location>
</feature>
<keyword evidence="7 8" id="KW-0539">Nucleus</keyword>
<dbReference type="Proteomes" id="UP000501346">
    <property type="component" value="Chromosome SeXIV"/>
</dbReference>
<dbReference type="PANTHER" id="PTHR45881">
    <property type="entry name" value="CHECKPOINT SUPPRESSOR 1-LIKE, ISOFORM A-RELATED"/>
    <property type="match status" value="1"/>
</dbReference>
<dbReference type="PROSITE" id="PS50006">
    <property type="entry name" value="FHA_DOMAIN"/>
    <property type="match status" value="1"/>
</dbReference>
<dbReference type="GO" id="GO:0003682">
    <property type="term" value="F:chromatin binding"/>
    <property type="evidence" value="ECO:0007669"/>
    <property type="project" value="UniProtKB-ARBA"/>
</dbReference>
<dbReference type="PROSITE" id="PS00658">
    <property type="entry name" value="FORK_HEAD_2"/>
    <property type="match status" value="1"/>
</dbReference>
<evidence type="ECO:0000313" key="12">
    <source>
        <dbReference type="EMBL" id="QID87709.1"/>
    </source>
</evidence>
<dbReference type="GO" id="GO:1903468">
    <property type="term" value="P:positive regulation of DNA replication initiation"/>
    <property type="evidence" value="ECO:0007669"/>
    <property type="project" value="UniProtKB-ARBA"/>
</dbReference>
<feature type="region of interest" description="Disordered" evidence="9">
    <location>
        <begin position="689"/>
        <end position="783"/>
    </location>
</feature>
<dbReference type="InterPro" id="IPR036388">
    <property type="entry name" value="WH-like_DNA-bd_sf"/>
</dbReference>
<dbReference type="FunFam" id="1.10.10.10:FF:000030">
    <property type="entry name" value="Forkhead box protein K2"/>
    <property type="match status" value="1"/>
</dbReference>
<protein>
    <submittedName>
        <fullName evidence="12">Transcription factor</fullName>
    </submittedName>
</protein>
<evidence type="ECO:0000256" key="1">
    <source>
        <dbReference type="ARBA" id="ARBA00004123"/>
    </source>
</evidence>
<evidence type="ECO:0000256" key="8">
    <source>
        <dbReference type="PROSITE-ProRule" id="PRU00089"/>
    </source>
</evidence>
<dbReference type="GO" id="GO:2000221">
    <property type="term" value="P:negative regulation of pseudohyphal growth"/>
    <property type="evidence" value="ECO:0007669"/>
    <property type="project" value="UniProtKB-ARBA"/>
</dbReference>
<dbReference type="InterPro" id="IPR001766">
    <property type="entry name" value="Fork_head_dom"/>
</dbReference>
<dbReference type="InterPro" id="IPR036390">
    <property type="entry name" value="WH_DNA-bd_sf"/>
</dbReference>
<dbReference type="PRINTS" id="PR00053">
    <property type="entry name" value="FORKHEAD"/>
</dbReference>
<feature type="compositionally biased region" description="Polar residues" evidence="9">
    <location>
        <begin position="798"/>
        <end position="817"/>
    </location>
</feature>
<dbReference type="InterPro" id="IPR008984">
    <property type="entry name" value="SMAD_FHA_dom_sf"/>
</dbReference>
<dbReference type="GO" id="GO:0000086">
    <property type="term" value="P:G2/M transition of mitotic cell cycle"/>
    <property type="evidence" value="ECO:0007669"/>
    <property type="project" value="UniProtKB-ARBA"/>
</dbReference>
<keyword evidence="4" id="KW-0805">Transcription regulation</keyword>
<dbReference type="GO" id="GO:0006338">
    <property type="term" value="P:chromatin remodeling"/>
    <property type="evidence" value="ECO:0007669"/>
    <property type="project" value="UniProtKB-ARBA"/>
</dbReference>
<evidence type="ECO:0000256" key="5">
    <source>
        <dbReference type="ARBA" id="ARBA00023125"/>
    </source>
</evidence>
<dbReference type="GO" id="GO:0000978">
    <property type="term" value="F:RNA polymerase II cis-regulatory region sequence-specific DNA binding"/>
    <property type="evidence" value="ECO:0007669"/>
    <property type="project" value="TreeGrafter"/>
</dbReference>
<feature type="compositionally biased region" description="Low complexity" evidence="9">
    <location>
        <begin position="551"/>
        <end position="560"/>
    </location>
</feature>
<dbReference type="InterPro" id="IPR018122">
    <property type="entry name" value="TF_fork_head_CS_1"/>
</dbReference>
<feature type="DNA-binding region" description="Fork-head" evidence="8">
    <location>
        <begin position="338"/>
        <end position="436"/>
    </location>
</feature>
<reference evidence="12 13" key="1">
    <citation type="journal article" date="2019" name="BMC Genomics">
        <title>Chromosome level assembly and comparative genome analysis confirm lager-brewing yeasts originated from a single hybridization.</title>
        <authorList>
            <person name="Salazar A.N."/>
            <person name="Gorter de Vries A.R."/>
            <person name="van den Broek M."/>
            <person name="Brouwers N."/>
            <person name="de la Torre Cortes P."/>
            <person name="Kuijpers N.G.A."/>
            <person name="Daran J.G."/>
            <person name="Abeel T."/>
        </authorList>
    </citation>
    <scope>NUCLEOTIDE SEQUENCE [LARGE SCALE GENOMIC DNA]</scope>
    <source>
        <strain evidence="12 13">CBS 1483</strain>
    </source>
</reference>
<keyword evidence="5 8" id="KW-0238">DNA-binding</keyword>
<dbReference type="InterPro" id="IPR000253">
    <property type="entry name" value="FHA_dom"/>
</dbReference>
<keyword evidence="3" id="KW-0963">Cytoplasm</keyword>
<dbReference type="GO" id="GO:0000082">
    <property type="term" value="P:G1/S transition of mitotic cell cycle"/>
    <property type="evidence" value="ECO:0007669"/>
    <property type="project" value="UniProtKB-ARBA"/>
</dbReference>
<gene>
    <name evidence="12" type="primary">FKH2_2</name>
    <name evidence="12" type="ORF">GRS66_010391</name>
</gene>
<dbReference type="PANTHER" id="PTHR45881:SF1">
    <property type="entry name" value="FORK HEAD PROTEIN HOMOLOG 2"/>
    <property type="match status" value="1"/>
</dbReference>
<dbReference type="SMART" id="SM00240">
    <property type="entry name" value="FHA"/>
    <property type="match status" value="1"/>
</dbReference>
<comment type="subcellular location">
    <subcellularLocation>
        <location evidence="2">Cytoplasm</location>
        <location evidence="2">Cytosol</location>
    </subcellularLocation>
    <subcellularLocation>
        <location evidence="1 8">Nucleus</location>
    </subcellularLocation>
</comment>
<feature type="compositionally biased region" description="Polar residues" evidence="9">
    <location>
        <begin position="694"/>
        <end position="703"/>
    </location>
</feature>
<proteinExistence type="predicted"/>
<sequence>MSNRNFNEMNELNMTNTNYGNTKYTAQQHQGVVNAIISSLTAPDQPTTVSLQYSNDKNMATEIQAYAKLSGPTWTYYVKELEVSIGRNAEPMSNPLQENSEGVKNSYRVNIDLGPAKVVSRKHAIIKYNMNIGGWELHILGRNGAKVNFQRAHNGPNNPPIRLSSGTLLDIGGTQMMFILPDSDPVIAPICMEHLMPNLIGMYGLDGNNNPLLRDIIKQSNYAKQKQFTSNQQIKGFKLYGSGTNVPFGNGTNLGSNEQGVFNNGNNKNKNGYFTSTDPGYAASATADTVNQPSGSPQGPSNTIIAANFVDSYKSANVYPQALDFTSDLSHDENRNVKPPHSYATMITQAILSAAEGVISLADIYRYISSNYAYYRFAKSGWQNSIRHNLSLNKAFEKVPRRPNEPGKGMKWRISESYQQEFLNKWNTGKVGKIRRGSSVARQLQLHMAKFNTLPMEMDYKLSLNMTQPPKRQLQSHNILEPSSNNVVGGFVPHIPSQTALPPPSQPQPLIPQQPSPQPPQQRQDIQFTFTDPQNRNTALARPIKTPRLQNTSSNSNSLNVYKETLHPPVVSIAQMNRQSPNNALVSFTNACATSKVIHNNNDSTSNLTDNSTSSKMILPAISTSLLDENSNSEPTTTASSGNSNLAPHSGTTTSSLAPNNLHLSQPYDTLLRSPTKAFHITAMEAYTPERGSANRNRSPLHSNNINNNINNNNINNNNNNNNIINNNNNNNSNLNNSNLQTNGTENKHSGSILDSNVLKNMESNNDNRRLTPSTNKSQSIKSSPGVWNLLQFSSVNNTPATNTVSNKKGLPTNQDIKSADEENAPSEKDSDTNSNDLEIKDVNSSPLKNQGGGAANAKELILDTDGAKISIINN</sequence>
<accession>A0A6C1EF49</accession>
<dbReference type="GO" id="GO:0034243">
    <property type="term" value="P:regulation of transcription elongation by RNA polymerase II"/>
    <property type="evidence" value="ECO:0007669"/>
    <property type="project" value="UniProtKB-ARBA"/>
</dbReference>
<keyword evidence="13" id="KW-1185">Reference proteome</keyword>
<dbReference type="Gene3D" id="2.60.200.20">
    <property type="match status" value="1"/>
</dbReference>
<dbReference type="AlphaFoldDB" id="A0A6C1EF49"/>
<evidence type="ECO:0000256" key="7">
    <source>
        <dbReference type="ARBA" id="ARBA00023242"/>
    </source>
</evidence>
<dbReference type="PROSITE" id="PS00657">
    <property type="entry name" value="FORK_HEAD_1"/>
    <property type="match status" value="1"/>
</dbReference>
<dbReference type="GO" id="GO:0090054">
    <property type="term" value="P:regulation of silent mating-type cassette heterochromatin formation"/>
    <property type="evidence" value="ECO:0007669"/>
    <property type="project" value="UniProtKB-ARBA"/>
</dbReference>
<evidence type="ECO:0000256" key="6">
    <source>
        <dbReference type="ARBA" id="ARBA00023163"/>
    </source>
</evidence>
<evidence type="ECO:0000259" key="11">
    <source>
        <dbReference type="PROSITE" id="PS50039"/>
    </source>
</evidence>
<dbReference type="GO" id="GO:0000981">
    <property type="term" value="F:DNA-binding transcription factor activity, RNA polymerase II-specific"/>
    <property type="evidence" value="ECO:0007669"/>
    <property type="project" value="TreeGrafter"/>
</dbReference>
<dbReference type="GO" id="GO:0003688">
    <property type="term" value="F:DNA replication origin binding"/>
    <property type="evidence" value="ECO:0007669"/>
    <property type="project" value="UniProtKB-ARBA"/>
</dbReference>
<dbReference type="EMBL" id="CP049011">
    <property type="protein sequence ID" value="QID87709.1"/>
    <property type="molecule type" value="Genomic_DNA"/>
</dbReference>
<feature type="compositionally biased region" description="Basic and acidic residues" evidence="9">
    <location>
        <begin position="818"/>
        <end position="842"/>
    </location>
</feature>